<dbReference type="GO" id="GO:0050660">
    <property type="term" value="F:flavin adenine dinucleotide binding"/>
    <property type="evidence" value="ECO:0007669"/>
    <property type="project" value="InterPro"/>
</dbReference>
<evidence type="ECO:0000313" key="8">
    <source>
        <dbReference type="RefSeq" id="XP_026725143.1"/>
    </source>
</evidence>
<dbReference type="RefSeq" id="XP_026725143.1">
    <property type="nucleotide sequence ID" value="XM_026869342.1"/>
</dbReference>
<evidence type="ECO:0000256" key="5">
    <source>
        <dbReference type="PIRSR" id="PIRSR000137-2"/>
    </source>
</evidence>
<dbReference type="OrthoDB" id="269227at2759"/>
<name>A0A7E5VA27_TRINI</name>
<dbReference type="Pfam" id="PF05199">
    <property type="entry name" value="GMC_oxred_C"/>
    <property type="match status" value="1"/>
</dbReference>
<feature type="binding site" evidence="5">
    <location>
        <position position="275"/>
    </location>
    <ligand>
        <name>FAD</name>
        <dbReference type="ChEBI" id="CHEBI:57692"/>
    </ligand>
</feature>
<feature type="domain" description="Glucose-methanol-choline oxidoreductase N-terminal" evidence="6">
    <location>
        <begin position="310"/>
        <end position="324"/>
    </location>
</feature>
<dbReference type="Gene3D" id="3.50.50.60">
    <property type="entry name" value="FAD/NAD(P)-binding domain"/>
    <property type="match status" value="1"/>
</dbReference>
<dbReference type="PANTHER" id="PTHR11552:SF147">
    <property type="entry name" value="CHOLINE DEHYDROGENASE, MITOCHONDRIAL"/>
    <property type="match status" value="1"/>
</dbReference>
<keyword evidence="7" id="KW-1185">Reference proteome</keyword>
<dbReference type="InterPro" id="IPR036188">
    <property type="entry name" value="FAD/NAD-bd_sf"/>
</dbReference>
<dbReference type="PANTHER" id="PTHR11552">
    <property type="entry name" value="GLUCOSE-METHANOL-CHOLINE GMC OXIDOREDUCTASE"/>
    <property type="match status" value="1"/>
</dbReference>
<proteinExistence type="inferred from homology"/>
<dbReference type="PROSITE" id="PS00624">
    <property type="entry name" value="GMC_OXRED_2"/>
    <property type="match status" value="1"/>
</dbReference>
<dbReference type="InterPro" id="IPR007867">
    <property type="entry name" value="GMC_OxRtase_C"/>
</dbReference>
<evidence type="ECO:0000256" key="3">
    <source>
        <dbReference type="ARBA" id="ARBA00022630"/>
    </source>
</evidence>
<accession>A0A7E5VA27</accession>
<evidence type="ECO:0000256" key="1">
    <source>
        <dbReference type="ARBA" id="ARBA00001974"/>
    </source>
</evidence>
<dbReference type="Pfam" id="PF00732">
    <property type="entry name" value="GMC_oxred_N"/>
    <property type="match status" value="1"/>
</dbReference>
<dbReference type="Proteomes" id="UP000322000">
    <property type="component" value="Chromosome 3"/>
</dbReference>
<organism evidence="7 8">
    <name type="scientific">Trichoplusia ni</name>
    <name type="common">Cabbage looper</name>
    <dbReference type="NCBI Taxonomy" id="7111"/>
    <lineage>
        <taxon>Eukaryota</taxon>
        <taxon>Metazoa</taxon>
        <taxon>Ecdysozoa</taxon>
        <taxon>Arthropoda</taxon>
        <taxon>Hexapoda</taxon>
        <taxon>Insecta</taxon>
        <taxon>Pterygota</taxon>
        <taxon>Neoptera</taxon>
        <taxon>Endopterygota</taxon>
        <taxon>Lepidoptera</taxon>
        <taxon>Glossata</taxon>
        <taxon>Ditrysia</taxon>
        <taxon>Noctuoidea</taxon>
        <taxon>Noctuidae</taxon>
        <taxon>Plusiinae</taxon>
        <taxon>Trichoplusia</taxon>
    </lineage>
</organism>
<evidence type="ECO:0000256" key="2">
    <source>
        <dbReference type="ARBA" id="ARBA00010790"/>
    </source>
</evidence>
<dbReference type="AlphaFoldDB" id="A0A7E5VA27"/>
<dbReference type="InterPro" id="IPR012132">
    <property type="entry name" value="GMC_OxRdtase"/>
</dbReference>
<comment type="cofactor">
    <cofactor evidence="1 5">
        <name>FAD</name>
        <dbReference type="ChEBI" id="CHEBI:57692"/>
    </cofactor>
</comment>
<reference evidence="8" key="1">
    <citation type="submission" date="2025-08" db="UniProtKB">
        <authorList>
            <consortium name="RefSeq"/>
        </authorList>
    </citation>
    <scope>IDENTIFICATION</scope>
</reference>
<protein>
    <submittedName>
        <fullName evidence="8">Uncharacterized protein LOC113492058</fullName>
    </submittedName>
</protein>
<keyword evidence="3" id="KW-0285">Flavoprotein</keyword>
<dbReference type="InterPro" id="IPR000172">
    <property type="entry name" value="GMC_OxRdtase_N"/>
</dbReference>
<keyword evidence="4 5" id="KW-0274">FAD</keyword>
<dbReference type="PIRSF" id="PIRSF000137">
    <property type="entry name" value="Alcohol_oxidase"/>
    <property type="match status" value="1"/>
</dbReference>
<dbReference type="SUPFAM" id="SSF54373">
    <property type="entry name" value="FAD-linked reductases, C-terminal domain"/>
    <property type="match status" value="1"/>
</dbReference>
<evidence type="ECO:0000256" key="4">
    <source>
        <dbReference type="ARBA" id="ARBA00022827"/>
    </source>
</evidence>
<dbReference type="GO" id="GO:0016614">
    <property type="term" value="F:oxidoreductase activity, acting on CH-OH group of donors"/>
    <property type="evidence" value="ECO:0007669"/>
    <property type="project" value="InterPro"/>
</dbReference>
<comment type="similarity">
    <text evidence="2">Belongs to the GMC oxidoreductase family.</text>
</comment>
<dbReference type="InParanoid" id="A0A7E5VA27"/>
<evidence type="ECO:0000259" key="6">
    <source>
        <dbReference type="PROSITE" id="PS00624"/>
    </source>
</evidence>
<dbReference type="SUPFAM" id="SSF51905">
    <property type="entry name" value="FAD/NAD(P)-binding domain"/>
    <property type="match status" value="1"/>
</dbReference>
<sequence>MTSCYGGTCLTPTTGAAPMTFATALQYFAAAQCLLPREPLPEAQVNDDDDFDFIVVGAGSAGSVVASRLSENPNWNILLLEAGGDAPLESDIPGLEGALFGTEYDWHYLTVNDGVTSQALINGSVGWNRGKMFGGCSSINGMIYLKGDDQIFQTWYNLGNKEWSVDQVRKYFKKAENLQNQEMLKNPTISDQYGHSGPLVINKFNSTYSDYIQNVIDSWDEIGFRRVNDLNIENFMASGTVTATAADGIRQGTDKAYLEPAANRPNLKILKKTLVSKIVIDNLKASGVEVEKDGKKIKLKASREVVLSAGTIESPKLLMLSGIGPAKHLQDNDITCLVDSPMVGQNLQDHCLVPIIIYGNEPKETDPTDMYHSHIDYLAYRKGLLSHSDLVTDALSVYTTETNTTYSNVQNILSILPKNLDTIKDTFMSAFRYNESVVDSIVELNKDYGTYFFLFSILKPYSSGNISLSSSDPKDKPLIFPNYFKDPRDLAVAAAGIKMATKILDTDYFKSIGGFLGRMNVPECDQFELDSEDYWKCISKNLVTTIFHPVRTSQMGQCISSSVVDSRLRVHGVKNLRIIDAGVLPTTVNGNLNAVIIMIGERGSDLIKEDHKNEEF</sequence>
<dbReference type="GeneID" id="113492058"/>
<dbReference type="Gene3D" id="3.30.560.10">
    <property type="entry name" value="Glucose Oxidase, domain 3"/>
    <property type="match status" value="1"/>
</dbReference>
<evidence type="ECO:0000313" key="7">
    <source>
        <dbReference type="Proteomes" id="UP000322000"/>
    </source>
</evidence>
<dbReference type="KEGG" id="tnl:113492058"/>
<gene>
    <name evidence="8" type="primary">LOC113492058</name>
</gene>